<evidence type="ECO:0000313" key="2">
    <source>
        <dbReference type="Proteomes" id="UP000008037"/>
    </source>
</evidence>
<dbReference type="GeneID" id="58787735"/>
<dbReference type="STRING" id="1237085.Ngar_c22220"/>
<dbReference type="EMBL" id="CP002408">
    <property type="protein sequence ID" value="AFU59152.1"/>
    <property type="molecule type" value="Genomic_DNA"/>
</dbReference>
<organism evidence="1 2">
    <name type="scientific">Nitrososphaera gargensis (strain Ga9.2)</name>
    <dbReference type="NCBI Taxonomy" id="1237085"/>
    <lineage>
        <taxon>Archaea</taxon>
        <taxon>Nitrososphaerota</taxon>
        <taxon>Nitrososphaeria</taxon>
        <taxon>Nitrososphaerales</taxon>
        <taxon>Nitrososphaeraceae</taxon>
        <taxon>Nitrososphaera</taxon>
    </lineage>
</organism>
<keyword evidence="2" id="KW-1185">Reference proteome</keyword>
<proteinExistence type="predicted"/>
<dbReference type="InParanoid" id="K0IKT4"/>
<reference evidence="1 2" key="1">
    <citation type="journal article" date="2012" name="Environ. Microbiol.">
        <title>The genome of the ammonia-oxidizing Candidatus Nitrososphaera gargensis: insights into metabolic versatility and environmental adaptations.</title>
        <authorList>
            <person name="Spang A."/>
            <person name="Poehlein A."/>
            <person name="Offre P."/>
            <person name="Zumbragel S."/>
            <person name="Haider S."/>
            <person name="Rychlik N."/>
            <person name="Nowka B."/>
            <person name="Schmeisser C."/>
            <person name="Lebedeva E.V."/>
            <person name="Rattei T."/>
            <person name="Bohm C."/>
            <person name="Schmid M."/>
            <person name="Galushko A."/>
            <person name="Hatzenpichler R."/>
            <person name="Weinmaier T."/>
            <person name="Daniel R."/>
            <person name="Schleper C."/>
            <person name="Spieck E."/>
            <person name="Streit W."/>
            <person name="Wagner M."/>
        </authorList>
    </citation>
    <scope>NUCLEOTIDE SEQUENCE [LARGE SCALE GENOMIC DNA]</scope>
    <source>
        <strain evidence="2">Ga9.2</strain>
    </source>
</reference>
<name>K0IKT4_NITGG</name>
<accession>K0IKT4</accession>
<dbReference type="KEGG" id="nga:Ngar_c22220"/>
<dbReference type="OrthoDB" id="11308at2157"/>
<evidence type="ECO:0000313" key="1">
    <source>
        <dbReference type="EMBL" id="AFU59152.1"/>
    </source>
</evidence>
<dbReference type="BioCyc" id="CNIT1237085:G1324-2220-MONOMER"/>
<dbReference type="AlphaFoldDB" id="K0IKT4"/>
<gene>
    <name evidence="1" type="ordered locus">Ngar_c22220</name>
</gene>
<protein>
    <submittedName>
        <fullName evidence="1">Uncharacterized protein</fullName>
    </submittedName>
</protein>
<sequence>MPEEEMISDDHRIAIEGWKARKDQLHKQQLSVMEINDEAEKVNLLSLSKQKGAK</sequence>
<dbReference type="RefSeq" id="WP_015019687.1">
    <property type="nucleotide sequence ID" value="NC_018719.1"/>
</dbReference>
<dbReference type="Proteomes" id="UP000008037">
    <property type="component" value="Chromosome"/>
</dbReference>
<dbReference type="HOGENOM" id="CLU_2985814_0_0_2"/>